<dbReference type="OrthoDB" id="78088at2759"/>
<gene>
    <name evidence="4" type="ORF">PHLGIDRAFT_143883</name>
</gene>
<dbReference type="EMBL" id="KN840537">
    <property type="protein sequence ID" value="KIP05650.1"/>
    <property type="molecule type" value="Genomic_DNA"/>
</dbReference>
<feature type="compositionally biased region" description="Low complexity" evidence="2">
    <location>
        <begin position="198"/>
        <end position="212"/>
    </location>
</feature>
<sequence>MQRTYSRKGARRSAHAVIASPERDPDPPKPRKKRKIQVEVVTESPESSRGSLQAAERPASVLGHAPRQSAGAAGRSPKQSPSRDMDTTLGSRESTLPSPASLPAKKSKDSATFDLPRPLQRTSSAGGVAKRMLRRTKTDSSIEGASGLPQADPEVGGSAPFLRKLGFSRTESIIDLTADSPSGSIRSSSPQKTGSQELSSSPSKLPRPSLASTSVRTYAGKSRSFLVALPMSNLPNGESGPADTSSQMLDDAAFEASQEEDIDTVRESYTDLRIRWGVDNSEDDPYPPTGKDGETSTLPPNMMNDLKSISELRSKGETRRFLDEMGYLFEGLDPLGAIGVRRGSAMEIATKLCDEAFARRARIGDFFSRAWDVMRAAGAGDGDKILDTVLIFFAALVSRDAVDFLELTAKPDFIGKLFRLLGTFEQGNDPLWLLSAGIGDAELKKAGIARNEKPLLTSMHRMIRKESGLFEPSETISSRLLISTALSRVPPALCNPSCIPSLLTSLDVELRHVPKRVSSYVSGLSLFPPLGPETHLDTLSLSHADNALRILDSYILGQWQDPDDDTQHDNYHFTLSERLGEELVALCIAADALTRKEDPSNLARRCLETTLRVLISLTHDNSEWCNSISSNDLLLPAVVRIIAISHSERASLLKTSGLPADKEDSVEGQAASLLDRLCLALGLFTNLVQTVEEVKNTVSQIEISPRCLGKRGCTAACRCPPRQNAISFLAGIYAQQCDSTHDLDVVVRGHMAILLGLLIHDSPGNQRLMLDALPGNSNKHKLRSLIDNAKEFTSFYADFARRVAESQNQSQDHEDTQLDDDCEQDDPTLGRGHRGTKGETVAKGVITFLETLHQRTHD</sequence>
<dbReference type="InterPro" id="IPR022771">
    <property type="entry name" value="WAPL_C"/>
</dbReference>
<dbReference type="Gene3D" id="1.25.10.10">
    <property type="entry name" value="Leucine-rich Repeat Variant"/>
    <property type="match status" value="1"/>
</dbReference>
<evidence type="ECO:0000313" key="5">
    <source>
        <dbReference type="Proteomes" id="UP000053257"/>
    </source>
</evidence>
<evidence type="ECO:0000259" key="3">
    <source>
        <dbReference type="Pfam" id="PF07814"/>
    </source>
</evidence>
<evidence type="ECO:0000256" key="1">
    <source>
        <dbReference type="ARBA" id="ARBA00006854"/>
    </source>
</evidence>
<evidence type="ECO:0000256" key="2">
    <source>
        <dbReference type="SAM" id="MobiDB-lite"/>
    </source>
</evidence>
<accession>A0A0C3S8U9</accession>
<dbReference type="PANTHER" id="PTHR22100:SF13">
    <property type="entry name" value="WINGS APART-LIKE PROTEIN HOMOLOG"/>
    <property type="match status" value="1"/>
</dbReference>
<dbReference type="STRING" id="745531.A0A0C3S8U9"/>
<protein>
    <recommendedName>
        <fullName evidence="3">Wings apart-like protein C-terminal domain-containing protein</fullName>
    </recommendedName>
</protein>
<feature type="compositionally biased region" description="Polar residues" evidence="2">
    <location>
        <begin position="87"/>
        <end position="98"/>
    </location>
</feature>
<keyword evidence="5" id="KW-1185">Reference proteome</keyword>
<feature type="region of interest" description="Disordered" evidence="2">
    <location>
        <begin position="804"/>
        <end position="837"/>
    </location>
</feature>
<reference evidence="4 5" key="1">
    <citation type="journal article" date="2014" name="PLoS Genet.">
        <title>Analysis of the Phlebiopsis gigantea genome, transcriptome and secretome provides insight into its pioneer colonization strategies of wood.</title>
        <authorList>
            <person name="Hori C."/>
            <person name="Ishida T."/>
            <person name="Igarashi K."/>
            <person name="Samejima M."/>
            <person name="Suzuki H."/>
            <person name="Master E."/>
            <person name="Ferreira P."/>
            <person name="Ruiz-Duenas F.J."/>
            <person name="Held B."/>
            <person name="Canessa P."/>
            <person name="Larrondo L.F."/>
            <person name="Schmoll M."/>
            <person name="Druzhinina I.S."/>
            <person name="Kubicek C.P."/>
            <person name="Gaskell J.A."/>
            <person name="Kersten P."/>
            <person name="St John F."/>
            <person name="Glasner J."/>
            <person name="Sabat G."/>
            <person name="Splinter BonDurant S."/>
            <person name="Syed K."/>
            <person name="Yadav J."/>
            <person name="Mgbeahuruike A.C."/>
            <person name="Kovalchuk A."/>
            <person name="Asiegbu F.O."/>
            <person name="Lackner G."/>
            <person name="Hoffmeister D."/>
            <person name="Rencoret J."/>
            <person name="Gutierrez A."/>
            <person name="Sun H."/>
            <person name="Lindquist E."/>
            <person name="Barry K."/>
            <person name="Riley R."/>
            <person name="Grigoriev I.V."/>
            <person name="Henrissat B."/>
            <person name="Kues U."/>
            <person name="Berka R.M."/>
            <person name="Martinez A.T."/>
            <person name="Covert S.F."/>
            <person name="Blanchette R.A."/>
            <person name="Cullen D."/>
        </authorList>
    </citation>
    <scope>NUCLEOTIDE SEQUENCE [LARGE SCALE GENOMIC DNA]</scope>
    <source>
        <strain evidence="4 5">11061_1 CR5-6</strain>
    </source>
</reference>
<comment type="similarity">
    <text evidence="1">Belongs to the WAPL family.</text>
</comment>
<name>A0A0C3S8U9_PHLG1</name>
<proteinExistence type="inferred from homology"/>
<feature type="region of interest" description="Disordered" evidence="2">
    <location>
        <begin position="1"/>
        <end position="161"/>
    </location>
</feature>
<dbReference type="InterPro" id="IPR039874">
    <property type="entry name" value="WAPL"/>
</dbReference>
<dbReference type="AlphaFoldDB" id="A0A0C3S8U9"/>
<feature type="compositionally biased region" description="Acidic residues" evidence="2">
    <location>
        <begin position="817"/>
        <end position="826"/>
    </location>
</feature>
<dbReference type="Proteomes" id="UP000053257">
    <property type="component" value="Unassembled WGS sequence"/>
</dbReference>
<organism evidence="4 5">
    <name type="scientific">Phlebiopsis gigantea (strain 11061_1 CR5-6)</name>
    <name type="common">White-rot fungus</name>
    <name type="synonym">Peniophora gigantea</name>
    <dbReference type="NCBI Taxonomy" id="745531"/>
    <lineage>
        <taxon>Eukaryota</taxon>
        <taxon>Fungi</taxon>
        <taxon>Dikarya</taxon>
        <taxon>Basidiomycota</taxon>
        <taxon>Agaricomycotina</taxon>
        <taxon>Agaricomycetes</taxon>
        <taxon>Polyporales</taxon>
        <taxon>Phanerochaetaceae</taxon>
        <taxon>Phlebiopsis</taxon>
    </lineage>
</organism>
<dbReference type="HOGENOM" id="CLU_012436_0_0_1"/>
<evidence type="ECO:0000313" key="4">
    <source>
        <dbReference type="EMBL" id="KIP05650.1"/>
    </source>
</evidence>
<feature type="compositionally biased region" description="Basic residues" evidence="2">
    <location>
        <begin position="1"/>
        <end position="14"/>
    </location>
</feature>
<dbReference type="Pfam" id="PF07814">
    <property type="entry name" value="WAPL"/>
    <property type="match status" value="1"/>
</dbReference>
<feature type="domain" description="Wings apart-like protein C-terminal" evidence="3">
    <location>
        <begin position="307"/>
        <end position="692"/>
    </location>
</feature>
<feature type="region of interest" description="Disordered" evidence="2">
    <location>
        <begin position="175"/>
        <end position="216"/>
    </location>
</feature>
<feature type="compositionally biased region" description="Low complexity" evidence="2">
    <location>
        <begin position="180"/>
        <end position="189"/>
    </location>
</feature>
<dbReference type="InterPro" id="IPR011989">
    <property type="entry name" value="ARM-like"/>
</dbReference>
<feature type="region of interest" description="Disordered" evidence="2">
    <location>
        <begin position="279"/>
        <end position="301"/>
    </location>
</feature>
<dbReference type="PANTHER" id="PTHR22100">
    <property type="entry name" value="WINGS APART-LIKE PROTEIN HOMOLOG"/>
    <property type="match status" value="1"/>
</dbReference>